<dbReference type="GO" id="GO:0006402">
    <property type="term" value="P:mRNA catabolic process"/>
    <property type="evidence" value="ECO:0007669"/>
    <property type="project" value="TreeGrafter"/>
</dbReference>
<dbReference type="AlphaFoldDB" id="A0A410X4W9"/>
<dbReference type="InterPro" id="IPR011067">
    <property type="entry name" value="Plasmid_toxin/cell-grow_inhib"/>
</dbReference>
<keyword evidence="7" id="KW-1185">Reference proteome</keyword>
<evidence type="ECO:0000313" key="5">
    <source>
        <dbReference type="EMBL" id="QAV21661.1"/>
    </source>
</evidence>
<evidence type="ECO:0000313" key="4">
    <source>
        <dbReference type="EMBL" id="MCY9595852.1"/>
    </source>
</evidence>
<proteinExistence type="inferred from homology"/>
<evidence type="ECO:0000256" key="2">
    <source>
        <dbReference type="ARBA" id="ARBA00022649"/>
    </source>
</evidence>
<dbReference type="PIRSF" id="PIRSF033490">
    <property type="entry name" value="MazF"/>
    <property type="match status" value="1"/>
</dbReference>
<comment type="function">
    <text evidence="3">Toxic component of a type II toxin-antitoxin (TA) system.</text>
</comment>
<dbReference type="SUPFAM" id="SSF50118">
    <property type="entry name" value="Cell growth inhibitor/plasmid maintenance toxic component"/>
    <property type="match status" value="1"/>
</dbReference>
<evidence type="ECO:0000256" key="3">
    <source>
        <dbReference type="PIRNR" id="PIRNR033490"/>
    </source>
</evidence>
<dbReference type="GO" id="GO:0003677">
    <property type="term" value="F:DNA binding"/>
    <property type="evidence" value="ECO:0007669"/>
    <property type="project" value="InterPro"/>
</dbReference>
<dbReference type="KEGG" id="pchi:PC41400_07950"/>
<dbReference type="PANTHER" id="PTHR33988:SF2">
    <property type="entry name" value="ENDORIBONUCLEASE MAZF"/>
    <property type="match status" value="1"/>
</dbReference>
<dbReference type="EMBL" id="JAMDMJ010000008">
    <property type="protein sequence ID" value="MCY9595852.1"/>
    <property type="molecule type" value="Genomic_DNA"/>
</dbReference>
<sequence>MVNRGEVWMVKFDGIGSEQRGLRPALVISNNRGNKYGSTVIVCAITAQVHKAKLPTHVVLKASPNGTIKDSVVMLEQVRTVDKSRLLHKLARVGPITMGKVTEAHAVSCSGDI</sequence>
<dbReference type="Proteomes" id="UP000288943">
    <property type="component" value="Chromosome"/>
</dbReference>
<dbReference type="InterPro" id="IPR003477">
    <property type="entry name" value="PemK-like"/>
</dbReference>
<comment type="similarity">
    <text evidence="1 3">Belongs to the PemK/MazF family.</text>
</comment>
<keyword evidence="3" id="KW-0255">Endonuclease</keyword>
<organism evidence="5 6">
    <name type="scientific">Paenibacillus chitinolyticus</name>
    <dbReference type="NCBI Taxonomy" id="79263"/>
    <lineage>
        <taxon>Bacteria</taxon>
        <taxon>Bacillati</taxon>
        <taxon>Bacillota</taxon>
        <taxon>Bacilli</taxon>
        <taxon>Bacillales</taxon>
        <taxon>Paenibacillaceae</taxon>
        <taxon>Paenibacillus</taxon>
    </lineage>
</organism>
<keyword evidence="3" id="KW-0378">Hydrolase</keyword>
<reference evidence="4 7" key="2">
    <citation type="submission" date="2022-05" db="EMBL/GenBank/DDBJ databases">
        <title>Genome Sequencing of Bee-Associated Microbes.</title>
        <authorList>
            <person name="Dunlap C."/>
        </authorList>
    </citation>
    <scope>NUCLEOTIDE SEQUENCE [LARGE SCALE GENOMIC DNA]</scope>
    <source>
        <strain evidence="4 7">NRRL B-23120</strain>
    </source>
</reference>
<dbReference type="PANTHER" id="PTHR33988">
    <property type="entry name" value="ENDORIBONUCLEASE MAZF-RELATED"/>
    <property type="match status" value="1"/>
</dbReference>
<evidence type="ECO:0000313" key="7">
    <source>
        <dbReference type="Proteomes" id="UP001527202"/>
    </source>
</evidence>
<dbReference type="GO" id="GO:0016787">
    <property type="term" value="F:hydrolase activity"/>
    <property type="evidence" value="ECO:0007669"/>
    <property type="project" value="UniProtKB-KW"/>
</dbReference>
<keyword evidence="2" id="KW-1277">Toxin-antitoxin system</keyword>
<reference evidence="5 6" key="1">
    <citation type="submission" date="2018-01" db="EMBL/GenBank/DDBJ databases">
        <title>The whole genome sequencing and assembly of Paenibacillus chitinolyticus KCCM 41400 strain.</title>
        <authorList>
            <person name="Kim J.-Y."/>
            <person name="Park M.-K."/>
            <person name="Lee Y.-J."/>
            <person name="Yi H."/>
            <person name="Bahn Y.-S."/>
            <person name="Kim J.F."/>
            <person name="Lee D.-W."/>
        </authorList>
    </citation>
    <scope>NUCLEOTIDE SEQUENCE [LARGE SCALE GENOMIC DNA]</scope>
    <source>
        <strain evidence="5 6">KCCM 41400</strain>
    </source>
</reference>
<dbReference type="OrthoDB" id="9808744at2"/>
<protein>
    <recommendedName>
        <fullName evidence="3">mRNA interferase</fullName>
        <ecNumber evidence="3">3.1.-.-</ecNumber>
    </recommendedName>
</protein>
<keyword evidence="3" id="KW-0540">Nuclease</keyword>
<dbReference type="EC" id="3.1.-.-" evidence="3"/>
<dbReference type="Proteomes" id="UP001527202">
    <property type="component" value="Unassembled WGS sequence"/>
</dbReference>
<name>A0A410X4W9_9BACL</name>
<dbReference type="Pfam" id="PF02452">
    <property type="entry name" value="PemK_toxin"/>
    <property type="match status" value="1"/>
</dbReference>
<dbReference type="GO" id="GO:0004521">
    <property type="term" value="F:RNA endonuclease activity"/>
    <property type="evidence" value="ECO:0007669"/>
    <property type="project" value="TreeGrafter"/>
</dbReference>
<dbReference type="GO" id="GO:0016075">
    <property type="term" value="P:rRNA catabolic process"/>
    <property type="evidence" value="ECO:0007669"/>
    <property type="project" value="TreeGrafter"/>
</dbReference>
<evidence type="ECO:0000313" key="6">
    <source>
        <dbReference type="Proteomes" id="UP000288943"/>
    </source>
</evidence>
<accession>A0A410X4W9</accession>
<dbReference type="Gene3D" id="2.30.30.110">
    <property type="match status" value="1"/>
</dbReference>
<dbReference type="EMBL" id="CP026520">
    <property type="protein sequence ID" value="QAV21661.1"/>
    <property type="molecule type" value="Genomic_DNA"/>
</dbReference>
<gene>
    <name evidence="4" type="ORF">M5X16_08710</name>
    <name evidence="5" type="ORF">PC41400_07950</name>
</gene>
<evidence type="ECO:0000256" key="1">
    <source>
        <dbReference type="ARBA" id="ARBA00007521"/>
    </source>
</evidence>